<dbReference type="InterPro" id="IPR001394">
    <property type="entry name" value="Peptidase_C19_UCH"/>
</dbReference>
<name>A0ABR1F4V3_9ASCO</name>
<dbReference type="PANTHER" id="PTHR43982:SF1">
    <property type="entry name" value="UBIQUITIN CARBOXYL-TERMINAL HYDROLASE 14"/>
    <property type="match status" value="1"/>
</dbReference>
<dbReference type="SUPFAM" id="SSF54001">
    <property type="entry name" value="Cysteine proteinases"/>
    <property type="match status" value="1"/>
</dbReference>
<keyword evidence="2 6" id="KW-0645">Protease</keyword>
<sequence>MTVIPLAVRHAGKKYDLEVDLDQTGEVLKFQLYSLTGVDPERQKVLVKGGQLKDETVLNTLGLKPNQTLMMLGTAGELPKEPVAKMTFVEDLTDRELAQATKTPIGLVNLGNTCYLNSSLQCLRTMPELEEDLSTLPPSGSSGGTLFGGSQPSDLAKRLRDLYRDMKNQTSALQPLVFLNTLRMVYPQFAEQGEHGRYKQQDAEEAFTQILSALNQSLTAAHPTSPSFVDSYMSGEFATTMTCAETDAEPPITGTEKFAKLACHITGETNFLSDGLQKSLEETIEKHSDVLGRDAAFTLKKRITRLPKYLVVHFMRFYWRRDTQKKSKILRKVQFPFELDVTDLCEDELKTKLVGVRDKVRDLRKAREEKVRAAKRARTVLTDTTSSSTAGEEASVATPVSSELDAEIARLEKEVEQAVDEELKRDKTANSTGLYELVGVISHSGKSADSGHYQFWSKQEPVEGEEGGSGALVVGATKQKEEPKWWRFNDDKVTVVEQTKIETMMGGGESDSALILLYRSVGF</sequence>
<dbReference type="PROSITE" id="PS00973">
    <property type="entry name" value="USP_2"/>
    <property type="match status" value="1"/>
</dbReference>
<protein>
    <recommendedName>
        <fullName evidence="6">Ubiquitin carboxyl-terminal hydrolase</fullName>
        <ecNumber evidence="6">3.4.19.12</ecNumber>
    </recommendedName>
</protein>
<dbReference type="PROSITE" id="PS00972">
    <property type="entry name" value="USP_1"/>
    <property type="match status" value="1"/>
</dbReference>
<dbReference type="Pfam" id="PF00443">
    <property type="entry name" value="UCH"/>
    <property type="match status" value="1"/>
</dbReference>
<feature type="compositionally biased region" description="Low complexity" evidence="7">
    <location>
        <begin position="379"/>
        <end position="398"/>
    </location>
</feature>
<keyword evidence="5 6" id="KW-0788">Thiol protease</keyword>
<evidence type="ECO:0000256" key="1">
    <source>
        <dbReference type="ARBA" id="ARBA00000707"/>
    </source>
</evidence>
<evidence type="ECO:0000313" key="11">
    <source>
        <dbReference type="Proteomes" id="UP001498771"/>
    </source>
</evidence>
<evidence type="ECO:0000256" key="7">
    <source>
        <dbReference type="SAM" id="MobiDB-lite"/>
    </source>
</evidence>
<evidence type="ECO:0000259" key="9">
    <source>
        <dbReference type="PROSITE" id="PS50235"/>
    </source>
</evidence>
<organism evidence="10 11">
    <name type="scientific">Myxozyma melibiosi</name>
    <dbReference type="NCBI Taxonomy" id="54550"/>
    <lineage>
        <taxon>Eukaryota</taxon>
        <taxon>Fungi</taxon>
        <taxon>Dikarya</taxon>
        <taxon>Ascomycota</taxon>
        <taxon>Saccharomycotina</taxon>
        <taxon>Lipomycetes</taxon>
        <taxon>Lipomycetales</taxon>
        <taxon>Lipomycetaceae</taxon>
        <taxon>Myxozyma</taxon>
    </lineage>
</organism>
<comment type="similarity">
    <text evidence="6">Belongs to the peptidase C19 family.</text>
</comment>
<keyword evidence="11" id="KW-1185">Reference proteome</keyword>
<keyword evidence="4 6" id="KW-0378">Hydrolase</keyword>
<dbReference type="InterPro" id="IPR000626">
    <property type="entry name" value="Ubiquitin-like_dom"/>
</dbReference>
<dbReference type="InterPro" id="IPR018200">
    <property type="entry name" value="USP_CS"/>
</dbReference>
<dbReference type="EC" id="3.4.19.12" evidence="6"/>
<evidence type="ECO:0000256" key="4">
    <source>
        <dbReference type="ARBA" id="ARBA00022801"/>
    </source>
</evidence>
<dbReference type="CDD" id="cd02657">
    <property type="entry name" value="Peptidase_C19A"/>
    <property type="match status" value="1"/>
</dbReference>
<gene>
    <name evidence="10" type="ORF">BZA70DRAFT_280170</name>
</gene>
<dbReference type="RefSeq" id="XP_064767889.1">
    <property type="nucleotide sequence ID" value="XM_064912904.1"/>
</dbReference>
<dbReference type="InterPro" id="IPR038765">
    <property type="entry name" value="Papain-like_cys_pep_sf"/>
</dbReference>
<dbReference type="Pfam" id="PF00240">
    <property type="entry name" value="ubiquitin"/>
    <property type="match status" value="1"/>
</dbReference>
<comment type="catalytic activity">
    <reaction evidence="1 6">
        <text>Thiol-dependent hydrolysis of ester, thioester, amide, peptide and isopeptide bonds formed by the C-terminal Gly of ubiquitin (a 76-residue protein attached to proteins as an intracellular targeting signal).</text>
        <dbReference type="EC" id="3.4.19.12"/>
    </reaction>
</comment>
<dbReference type="GeneID" id="90038416"/>
<dbReference type="PANTHER" id="PTHR43982">
    <property type="entry name" value="UBIQUITIN CARBOXYL-TERMINAL HYDROLASE"/>
    <property type="match status" value="1"/>
</dbReference>
<keyword evidence="3 6" id="KW-0833">Ubl conjugation pathway</keyword>
<dbReference type="PROSITE" id="PS50235">
    <property type="entry name" value="USP_3"/>
    <property type="match status" value="1"/>
</dbReference>
<dbReference type="EMBL" id="JBBJBU010000007">
    <property type="protein sequence ID" value="KAK7204856.1"/>
    <property type="molecule type" value="Genomic_DNA"/>
</dbReference>
<dbReference type="InterPro" id="IPR028889">
    <property type="entry name" value="USP"/>
</dbReference>
<feature type="domain" description="Ubiquitin-like" evidence="8">
    <location>
        <begin position="4"/>
        <end position="72"/>
    </location>
</feature>
<evidence type="ECO:0000256" key="6">
    <source>
        <dbReference type="RuleBase" id="RU366025"/>
    </source>
</evidence>
<dbReference type="Gene3D" id="3.90.70.10">
    <property type="entry name" value="Cysteine proteinases"/>
    <property type="match status" value="1"/>
</dbReference>
<dbReference type="InterPro" id="IPR029071">
    <property type="entry name" value="Ubiquitin-like_domsf"/>
</dbReference>
<evidence type="ECO:0000313" key="10">
    <source>
        <dbReference type="EMBL" id="KAK7204856.1"/>
    </source>
</evidence>
<comment type="caution">
    <text evidence="10">The sequence shown here is derived from an EMBL/GenBank/DDBJ whole genome shotgun (WGS) entry which is preliminary data.</text>
</comment>
<evidence type="ECO:0000256" key="2">
    <source>
        <dbReference type="ARBA" id="ARBA00022670"/>
    </source>
</evidence>
<evidence type="ECO:0000256" key="3">
    <source>
        <dbReference type="ARBA" id="ARBA00022786"/>
    </source>
</evidence>
<reference evidence="10 11" key="1">
    <citation type="submission" date="2024-03" db="EMBL/GenBank/DDBJ databases">
        <title>Genome-scale model development and genomic sequencing of the oleaginous clade Lipomyces.</title>
        <authorList>
            <consortium name="Lawrence Berkeley National Laboratory"/>
            <person name="Czajka J.J."/>
            <person name="Han Y."/>
            <person name="Kim J."/>
            <person name="Mondo S.J."/>
            <person name="Hofstad B.A."/>
            <person name="Robles A."/>
            <person name="Haridas S."/>
            <person name="Riley R."/>
            <person name="LaButti K."/>
            <person name="Pangilinan J."/>
            <person name="Andreopoulos W."/>
            <person name="Lipzen A."/>
            <person name="Yan J."/>
            <person name="Wang M."/>
            <person name="Ng V."/>
            <person name="Grigoriev I.V."/>
            <person name="Spatafora J.W."/>
            <person name="Magnuson J.K."/>
            <person name="Baker S.E."/>
            <person name="Pomraning K.R."/>
        </authorList>
    </citation>
    <scope>NUCLEOTIDE SEQUENCE [LARGE SCALE GENOMIC DNA]</scope>
    <source>
        <strain evidence="10 11">Phaff 52-87</strain>
    </source>
</reference>
<dbReference type="CDD" id="cd16104">
    <property type="entry name" value="Ubl_USP14_like"/>
    <property type="match status" value="1"/>
</dbReference>
<evidence type="ECO:0000256" key="5">
    <source>
        <dbReference type="ARBA" id="ARBA00022807"/>
    </source>
</evidence>
<feature type="domain" description="USP" evidence="9">
    <location>
        <begin position="105"/>
        <end position="521"/>
    </location>
</feature>
<dbReference type="InterPro" id="IPR044635">
    <property type="entry name" value="UBP14-like"/>
</dbReference>
<evidence type="ECO:0000259" key="8">
    <source>
        <dbReference type="PROSITE" id="PS50053"/>
    </source>
</evidence>
<dbReference type="Proteomes" id="UP001498771">
    <property type="component" value="Unassembled WGS sequence"/>
</dbReference>
<dbReference type="Gene3D" id="3.10.20.90">
    <property type="entry name" value="Phosphatidylinositol 3-kinase Catalytic Subunit, Chain A, domain 1"/>
    <property type="match status" value="1"/>
</dbReference>
<dbReference type="PROSITE" id="PS50053">
    <property type="entry name" value="UBIQUITIN_2"/>
    <property type="match status" value="1"/>
</dbReference>
<accession>A0ABR1F4V3</accession>
<dbReference type="SMART" id="SM00213">
    <property type="entry name" value="UBQ"/>
    <property type="match status" value="1"/>
</dbReference>
<dbReference type="SUPFAM" id="SSF54236">
    <property type="entry name" value="Ubiquitin-like"/>
    <property type="match status" value="1"/>
</dbReference>
<feature type="region of interest" description="Disordered" evidence="7">
    <location>
        <begin position="379"/>
        <end position="399"/>
    </location>
</feature>
<proteinExistence type="inferred from homology"/>